<name>A0A2V2VL33_TRYCR</name>
<gene>
    <name evidence="1" type="ORF">C3747_248g38</name>
</gene>
<dbReference type="VEuPathDB" id="TriTrypDB:TcCLB.509767.44"/>
<dbReference type="VEuPathDB" id="TriTrypDB:TcCL_ESM05196"/>
<evidence type="ECO:0008006" key="3">
    <source>
        <dbReference type="Google" id="ProtNLM"/>
    </source>
</evidence>
<dbReference type="VEuPathDB" id="TriTrypDB:C3747_248g38"/>
<dbReference type="Proteomes" id="UP000246078">
    <property type="component" value="Unassembled WGS sequence"/>
</dbReference>
<dbReference type="VEuPathDB" id="TriTrypDB:TcYC6_0032530"/>
<proteinExistence type="predicted"/>
<dbReference type="VEuPathDB" id="TriTrypDB:BCY84_02482"/>
<dbReference type="VEuPathDB" id="TriTrypDB:TcCLB.509601.44"/>
<protein>
    <recommendedName>
        <fullName evidence="3">Trypanosoma vivax</fullName>
    </recommendedName>
</protein>
<evidence type="ECO:0000313" key="2">
    <source>
        <dbReference type="Proteomes" id="UP000246078"/>
    </source>
</evidence>
<sequence>MAFQMREPVVCAVYPTCVLICWDPPRLANSPTEVDHTLFWTYEVEWTTSHSPSKERFSGTTKYCHAVIEVFYPNEVINLRIFAHASISGDVVACGSTSCTIDAAETIAMPWLHKQSMECRCIFDGLLFSTNGVQCIEAIPDGSDHMRATISSVCMLESSFACIIVRAIYNDPPLPITSSTVYYFVVCSKILVKQRERMRHSGVVEFLEKEEACAVFCGIGEMGSSAALAAHLFIASVPESITGLRARVFCIAYGSPRRMFFEDSLVLASTLAFSGNFLYYTGLLDAPDPSSGYKTTPPATQEGKGKATSDTALLLNTPLGVRCGLLLDVQEGRHYLRTRCSGVETLCEEECHESLDVSEQLRVLSRLLLTRGDTLLLPVIEAMEHTVEDGVMVCLRIAGANLQYRPQICVSSHGGWPTAISVTNMAPRRIDATFSLLEMVSMESATRRKPLQRLQVDFALLTDMGYTSHTNYTIDVPEDVAELLFLENRNKLPYAWIFSKPINLIDSAIVIEPFFTTSVAKEPRRFEPGRQFSTELIEALARISEIAHHFATKKQSVNLLSFVANVAAKVSNSGVSSQAMNPIPIEAPSAREGVFGKILGEYVNNKKRAVSSLLSNLATWKQKLQQGLPWLNDTKYREKLCSLLGVFGKTAPASDVSLISLEMSLFTHVLRYLRNTCGVSNLQHLRSLHQCMEFEKFYQLVHPLFSVSTPTLENAAILIILESAALWAVCLVFHLRCSYLFTHLIAVTGCAGSGCKTMCNAITRLGLERDYRLRGSQRVRNVLIRRAAEYELDDLKETLLLGFGVTVIVVGEFADIKGMGYKAIWSSIRRSLRSADRQRIYTFLSKADELVGLCGSNVAGGDVDPVKVLRDTAVTSVRAGSAVGDVPQHLVAVSFAPSVAFLKTSVFVLQSGMSAEDFAERLLTASLGEVQRILSRVRKSGYR</sequence>
<dbReference type="VEuPathDB" id="TriTrypDB:TcG_06877"/>
<dbReference type="EMBL" id="PRFC01000248">
    <property type="protein sequence ID" value="PWU97137.1"/>
    <property type="molecule type" value="Genomic_DNA"/>
</dbReference>
<dbReference type="VEuPathDB" id="TriTrypDB:TCDM_08919"/>
<organism evidence="1 2">
    <name type="scientific">Trypanosoma cruzi</name>
    <dbReference type="NCBI Taxonomy" id="5693"/>
    <lineage>
        <taxon>Eukaryota</taxon>
        <taxon>Discoba</taxon>
        <taxon>Euglenozoa</taxon>
        <taxon>Kinetoplastea</taxon>
        <taxon>Metakinetoplastina</taxon>
        <taxon>Trypanosomatida</taxon>
        <taxon>Trypanosomatidae</taxon>
        <taxon>Trypanosoma</taxon>
        <taxon>Schizotrypanum</taxon>
    </lineage>
</organism>
<dbReference type="VEuPathDB" id="TriTrypDB:TcBrA4_0136790"/>
<dbReference type="OrthoDB" id="240966at2759"/>
<reference evidence="1 2" key="1">
    <citation type="journal article" date="2018" name="Microb. Genom.">
        <title>Expanding an expanded genome: long-read sequencing of Trypanosoma cruzi.</title>
        <authorList>
            <person name="Berna L."/>
            <person name="Rodriguez M."/>
            <person name="Chiribao M.L."/>
            <person name="Parodi-Talice A."/>
            <person name="Pita S."/>
            <person name="Rijo G."/>
            <person name="Alvarez-Valin F."/>
            <person name="Robello C."/>
        </authorList>
    </citation>
    <scope>NUCLEOTIDE SEQUENCE [LARGE SCALE GENOMIC DNA]</scope>
    <source>
        <strain evidence="1 2">TCC</strain>
    </source>
</reference>
<dbReference type="AlphaFoldDB" id="A0A2V2VL33"/>
<dbReference type="VEuPathDB" id="TriTrypDB:ECC02_005440"/>
<evidence type="ECO:0000313" key="1">
    <source>
        <dbReference type="EMBL" id="PWU97137.1"/>
    </source>
</evidence>
<dbReference type="OMA" id="WEYQIEY"/>
<comment type="caution">
    <text evidence="1">The sequence shown here is derived from an EMBL/GenBank/DDBJ whole genome shotgun (WGS) entry which is preliminary data.</text>
</comment>
<dbReference type="VEuPathDB" id="TriTrypDB:TCSYLVIO_000221"/>
<dbReference type="VEuPathDB" id="TriTrypDB:C4B63_16g170"/>
<accession>A0A2V2VL33</accession>
<dbReference type="VEuPathDB" id="TriTrypDB:Tc_MARK_9475"/>